<dbReference type="Pfam" id="PF17753">
    <property type="entry name" value="Ig_mannosidase"/>
    <property type="match status" value="1"/>
</dbReference>
<keyword evidence="7" id="KW-0378">Hydrolase</keyword>
<dbReference type="Pfam" id="PF22666">
    <property type="entry name" value="Glyco_hydro_2_N2"/>
    <property type="match status" value="1"/>
</dbReference>
<evidence type="ECO:0000256" key="4">
    <source>
        <dbReference type="ARBA" id="ARBA00011738"/>
    </source>
</evidence>
<dbReference type="GO" id="GO:0004567">
    <property type="term" value="F:beta-mannosidase activity"/>
    <property type="evidence" value="ECO:0007669"/>
    <property type="project" value="UniProtKB-EC"/>
</dbReference>
<evidence type="ECO:0000256" key="10">
    <source>
        <dbReference type="ARBA" id="ARBA00038429"/>
    </source>
</evidence>
<dbReference type="EC" id="3.2.1.25" evidence="5"/>
<accession>A0A1W1UAU9</accession>
<keyword evidence="8" id="KW-0325">Glycoprotein</keyword>
<dbReference type="InterPro" id="IPR017853">
    <property type="entry name" value="GH"/>
</dbReference>
<evidence type="ECO:0000256" key="2">
    <source>
        <dbReference type="ARBA" id="ARBA00004613"/>
    </source>
</evidence>
<keyword evidence="18" id="KW-1185">Reference proteome</keyword>
<proteinExistence type="inferred from homology"/>
<dbReference type="InterPro" id="IPR006102">
    <property type="entry name" value="Ig-like_GH2"/>
</dbReference>
<dbReference type="InterPro" id="IPR050887">
    <property type="entry name" value="Beta-mannosidase_GH2"/>
</dbReference>
<dbReference type="FunFam" id="3.20.20.80:FF:000050">
    <property type="entry name" value="Beta-mannosidase B"/>
    <property type="match status" value="1"/>
</dbReference>
<dbReference type="InterPro" id="IPR054593">
    <property type="entry name" value="Beta-mannosidase-like_N2"/>
</dbReference>
<feature type="domain" description="Beta-mannosidase Ig-fold" evidence="14">
    <location>
        <begin position="765"/>
        <end position="804"/>
    </location>
</feature>
<evidence type="ECO:0000256" key="11">
    <source>
        <dbReference type="ARBA" id="ARBA00041069"/>
    </source>
</evidence>
<dbReference type="RefSeq" id="WP_084045124.1">
    <property type="nucleotide sequence ID" value="NZ_FWWU01000002.1"/>
</dbReference>
<evidence type="ECO:0000256" key="8">
    <source>
        <dbReference type="ARBA" id="ARBA00023180"/>
    </source>
</evidence>
<dbReference type="Gene3D" id="2.60.120.260">
    <property type="entry name" value="Galactose-binding domain-like"/>
    <property type="match status" value="1"/>
</dbReference>
<dbReference type="InterPro" id="IPR013783">
    <property type="entry name" value="Ig-like_fold"/>
</dbReference>
<comment type="similarity">
    <text evidence="10">Belongs to the glycosyl hydrolase 2 family. Beta-mannosidase B subfamily.</text>
</comment>
<sequence>MINVSLHTGWQLKQRTSSVSLDEDFRSGEGWSSATVPGTVQQDLLTQGRIPDPYFGLNEREVQWVGEADWLYRLNFTAGEALRLQEQVELHFGGLDTLCSMWLNGEELLRSENMFVPRTVDIKGHLLDGENALHLLFETVLDTGHVLEARHGRRAAWNGDKSRVYIRKAQYHYGWDWGPVILTAGPWQPVTLRGFQARIEDVHVPSEVTPDLQAAYVPVQVTLVGTVNGLEVEAELLGPNGEVLGRQTAPAHHRTDLAFELDRPQLWYPNGQGDHPLYSVRVTLQRSGQTLDGRTQRIGLRRLRVVQERVEGEPGTSFTFEVNNQPLFIGGANWIPDDTLLNRIDGERYRERLTQARDANMNMIRVWGGGIYEADVFYDLCDELGLLVWQDFMFACGMYPAYPEFQANVREEAEVAVRRLRNHPSLALWAGNNEDYAIAESVGASGPGIDPNLFDARVIYESLLPEVCTALDPQRLYWPGSPWGGVNSADPIVGDRHSWEVWHAQMAPYQEYTRFQARFVSEFGMQSAPALSTIEGYAPEDERFPESRTVVHHNKAAGPGGEPDGHRRLAVYLSDNLRTYRDLGEFVYHTQFIQAEAMRYAYRDFRSRFEHPGKYAVSGALVWQLNDCWPVSSWAMIDSQGIAKPALYSIKREMAPLVAGLRRNGNATEVWISSAERTARTVTLHLYAYTQEGKQVAQESREVRVLPARKTPLALWNVPAEDLILFAALRVDREVVARTSDFPEPYKYRDFSSPDLRAEYLSPTTLRLQASRPTKGVWLDADTRVDWDDNFIDLRPGESRTVTAPNLGGRPVRVRALDTQPVTVLQGEPVGL</sequence>
<evidence type="ECO:0000259" key="14">
    <source>
        <dbReference type="Pfam" id="PF17753"/>
    </source>
</evidence>
<dbReference type="SUPFAM" id="SSF49785">
    <property type="entry name" value="Galactose-binding domain-like"/>
    <property type="match status" value="1"/>
</dbReference>
<protein>
    <recommendedName>
        <fullName evidence="11">Beta-mannosidase B</fullName>
        <ecNumber evidence="5">3.2.1.25</ecNumber>
    </recommendedName>
    <alternativeName>
        <fullName evidence="12">Mannanase B</fullName>
    </alternativeName>
</protein>
<evidence type="ECO:0000256" key="3">
    <source>
        <dbReference type="ARBA" id="ARBA00004740"/>
    </source>
</evidence>
<dbReference type="GO" id="GO:0005576">
    <property type="term" value="C:extracellular region"/>
    <property type="evidence" value="ECO:0007669"/>
    <property type="project" value="UniProtKB-SubCell"/>
</dbReference>
<dbReference type="Pfam" id="PF17786">
    <property type="entry name" value="Mannosidase_ig"/>
    <property type="match status" value="1"/>
</dbReference>
<dbReference type="PANTHER" id="PTHR43730:SF1">
    <property type="entry name" value="BETA-MANNOSIDASE"/>
    <property type="match status" value="1"/>
</dbReference>
<dbReference type="SUPFAM" id="SSF49303">
    <property type="entry name" value="beta-Galactosidase/glucuronidase domain"/>
    <property type="match status" value="2"/>
</dbReference>
<evidence type="ECO:0000259" key="15">
    <source>
        <dbReference type="Pfam" id="PF17786"/>
    </source>
</evidence>
<evidence type="ECO:0000313" key="17">
    <source>
        <dbReference type="EMBL" id="SMB78170.1"/>
    </source>
</evidence>
<evidence type="ECO:0000256" key="9">
    <source>
        <dbReference type="ARBA" id="ARBA00023295"/>
    </source>
</evidence>
<evidence type="ECO:0000313" key="18">
    <source>
        <dbReference type="Proteomes" id="UP000192582"/>
    </source>
</evidence>
<comment type="subunit">
    <text evidence="4">Homodimer.</text>
</comment>
<dbReference type="GO" id="GO:0006516">
    <property type="term" value="P:glycoprotein catabolic process"/>
    <property type="evidence" value="ECO:0007669"/>
    <property type="project" value="TreeGrafter"/>
</dbReference>
<evidence type="ECO:0000256" key="7">
    <source>
        <dbReference type="ARBA" id="ARBA00022801"/>
    </source>
</evidence>
<dbReference type="Proteomes" id="UP000192582">
    <property type="component" value="Unassembled WGS sequence"/>
</dbReference>
<evidence type="ECO:0000256" key="1">
    <source>
        <dbReference type="ARBA" id="ARBA00000829"/>
    </source>
</evidence>
<evidence type="ECO:0000256" key="5">
    <source>
        <dbReference type="ARBA" id="ARBA00012754"/>
    </source>
</evidence>
<dbReference type="AlphaFoldDB" id="A0A1W1UAU9"/>
<dbReference type="SUPFAM" id="SSF51445">
    <property type="entry name" value="(Trans)glycosidases"/>
    <property type="match status" value="1"/>
</dbReference>
<dbReference type="Pfam" id="PF00703">
    <property type="entry name" value="Glyco_hydro_2"/>
    <property type="match status" value="1"/>
</dbReference>
<comment type="pathway">
    <text evidence="3">Glycan metabolism; N-glycan degradation.</text>
</comment>
<name>A0A1W1UAU9_9DEIO</name>
<dbReference type="InterPro" id="IPR008979">
    <property type="entry name" value="Galactose-bd-like_sf"/>
</dbReference>
<feature type="domain" description="Glycoside hydrolase family 2 immunoglobulin-like beta-sandwich" evidence="13">
    <location>
        <begin position="197"/>
        <end position="301"/>
    </location>
</feature>
<evidence type="ECO:0000256" key="12">
    <source>
        <dbReference type="ARBA" id="ARBA00041614"/>
    </source>
</evidence>
<evidence type="ECO:0000259" key="13">
    <source>
        <dbReference type="Pfam" id="PF00703"/>
    </source>
</evidence>
<dbReference type="GO" id="GO:0005975">
    <property type="term" value="P:carbohydrate metabolic process"/>
    <property type="evidence" value="ECO:0007669"/>
    <property type="project" value="InterPro"/>
</dbReference>
<dbReference type="InterPro" id="IPR036156">
    <property type="entry name" value="Beta-gal/glucu_dom_sf"/>
</dbReference>
<dbReference type="InterPro" id="IPR041447">
    <property type="entry name" value="Mannosidase_ig"/>
</dbReference>
<feature type="domain" description="Mannosidase Ig/CBM-like" evidence="15">
    <location>
        <begin position="668"/>
        <end position="748"/>
    </location>
</feature>
<reference evidence="17 18" key="1">
    <citation type="submission" date="2017-04" db="EMBL/GenBank/DDBJ databases">
        <authorList>
            <person name="Afonso C.L."/>
            <person name="Miller P.J."/>
            <person name="Scott M.A."/>
            <person name="Spackman E."/>
            <person name="Goraichik I."/>
            <person name="Dimitrov K.M."/>
            <person name="Suarez D.L."/>
            <person name="Swayne D.E."/>
        </authorList>
    </citation>
    <scope>NUCLEOTIDE SEQUENCE [LARGE SCALE GENOMIC DNA]</scope>
    <source>
        <strain evidence="17 18">KR-140</strain>
    </source>
</reference>
<dbReference type="InterPro" id="IPR041625">
    <property type="entry name" value="Beta-mannosidase_Ig"/>
</dbReference>
<evidence type="ECO:0000259" key="16">
    <source>
        <dbReference type="Pfam" id="PF22666"/>
    </source>
</evidence>
<organism evidence="17 18">
    <name type="scientific">Deinococcus hopiensis KR-140</name>
    <dbReference type="NCBI Taxonomy" id="695939"/>
    <lineage>
        <taxon>Bacteria</taxon>
        <taxon>Thermotogati</taxon>
        <taxon>Deinococcota</taxon>
        <taxon>Deinococci</taxon>
        <taxon>Deinococcales</taxon>
        <taxon>Deinococcaceae</taxon>
        <taxon>Deinococcus</taxon>
    </lineage>
</organism>
<dbReference type="EMBL" id="FWWU01000002">
    <property type="protein sequence ID" value="SMB78170.1"/>
    <property type="molecule type" value="Genomic_DNA"/>
</dbReference>
<dbReference type="Gene3D" id="3.20.20.80">
    <property type="entry name" value="Glycosidases"/>
    <property type="match status" value="1"/>
</dbReference>
<dbReference type="Gene3D" id="2.60.40.10">
    <property type="entry name" value="Immunoglobulins"/>
    <property type="match status" value="2"/>
</dbReference>
<evidence type="ECO:0000256" key="6">
    <source>
        <dbReference type="ARBA" id="ARBA00022525"/>
    </source>
</evidence>
<comment type="catalytic activity">
    <reaction evidence="1">
        <text>Hydrolysis of terminal, non-reducing beta-D-mannose residues in beta-D-mannosides.</text>
        <dbReference type="EC" id="3.2.1.25"/>
    </reaction>
</comment>
<feature type="domain" description="Beta-mannosidase-like galactose-binding" evidence="16">
    <location>
        <begin position="10"/>
        <end position="188"/>
    </location>
</feature>
<keyword evidence="6" id="KW-0964">Secreted</keyword>
<dbReference type="OrthoDB" id="9801077at2"/>
<keyword evidence="9" id="KW-0326">Glycosidase</keyword>
<gene>
    <name evidence="17" type="ORF">SAMN00790413_06526</name>
</gene>
<dbReference type="STRING" id="695939.SAMN00790413_06526"/>
<comment type="subcellular location">
    <subcellularLocation>
        <location evidence="2">Secreted</location>
    </subcellularLocation>
</comment>
<dbReference type="PANTHER" id="PTHR43730">
    <property type="entry name" value="BETA-MANNOSIDASE"/>
    <property type="match status" value="1"/>
</dbReference>